<dbReference type="InterPro" id="IPR002110">
    <property type="entry name" value="Ankyrin_rpt"/>
</dbReference>
<dbReference type="EMBL" id="JAADJG010000037">
    <property type="protein sequence ID" value="KAF4457027.1"/>
    <property type="molecule type" value="Genomic_DNA"/>
</dbReference>
<feature type="compositionally biased region" description="Acidic residues" evidence="7">
    <location>
        <begin position="1853"/>
        <end position="1864"/>
    </location>
</feature>
<feature type="repeat" description="ANK" evidence="6">
    <location>
        <begin position="1169"/>
        <end position="1201"/>
    </location>
</feature>
<dbReference type="OrthoDB" id="10252171at2759"/>
<dbReference type="PROSITE" id="PS01357">
    <property type="entry name" value="ZF_ZZ_1"/>
    <property type="match status" value="1"/>
</dbReference>
<reference evidence="9" key="1">
    <citation type="submission" date="2020-01" db="EMBL/GenBank/DDBJ databases">
        <title>Identification and distribution of gene clusters putatively required for synthesis of sphingolipid metabolism inhibitors in phylogenetically diverse species of the filamentous fungus Fusarium.</title>
        <authorList>
            <person name="Kim H.-S."/>
            <person name="Busman M."/>
            <person name="Brown D.W."/>
            <person name="Divon H."/>
            <person name="Uhlig S."/>
            <person name="Proctor R.H."/>
        </authorList>
    </citation>
    <scope>NUCLEOTIDE SEQUENCE</scope>
    <source>
        <strain evidence="9">NRRL 53441</strain>
    </source>
</reference>
<evidence type="ECO:0000313" key="9">
    <source>
        <dbReference type="EMBL" id="KAF4457027.1"/>
    </source>
</evidence>
<dbReference type="Pfam" id="PF12796">
    <property type="entry name" value="Ank_2"/>
    <property type="match status" value="5"/>
</dbReference>
<feature type="domain" description="ZZ-type" evidence="8">
    <location>
        <begin position="1811"/>
        <end position="1837"/>
    </location>
</feature>
<protein>
    <recommendedName>
        <fullName evidence="8">ZZ-type domain-containing protein</fullName>
    </recommendedName>
</protein>
<feature type="repeat" description="ANK" evidence="6">
    <location>
        <begin position="1070"/>
        <end position="1102"/>
    </location>
</feature>
<feature type="compositionally biased region" description="Basic and acidic residues" evidence="7">
    <location>
        <begin position="8"/>
        <end position="18"/>
    </location>
</feature>
<feature type="repeat" description="ANK" evidence="6">
    <location>
        <begin position="1235"/>
        <end position="1267"/>
    </location>
</feature>
<feature type="repeat" description="ANK" evidence="6">
    <location>
        <begin position="1305"/>
        <end position="1337"/>
    </location>
</feature>
<accession>A0A8H4KTJ4</accession>
<keyword evidence="10" id="KW-1185">Reference proteome</keyword>
<dbReference type="PROSITE" id="PS50088">
    <property type="entry name" value="ANK_REPEAT"/>
    <property type="match status" value="8"/>
</dbReference>
<evidence type="ECO:0000256" key="1">
    <source>
        <dbReference type="ARBA" id="ARBA00022723"/>
    </source>
</evidence>
<evidence type="ECO:0000313" key="10">
    <source>
        <dbReference type="Proteomes" id="UP000605986"/>
    </source>
</evidence>
<feature type="repeat" description="ANK" evidence="6">
    <location>
        <begin position="1684"/>
        <end position="1711"/>
    </location>
</feature>
<dbReference type="InterPro" id="IPR036770">
    <property type="entry name" value="Ankyrin_rpt-contain_sf"/>
</dbReference>
<evidence type="ECO:0000256" key="2">
    <source>
        <dbReference type="ARBA" id="ARBA00022737"/>
    </source>
</evidence>
<feature type="repeat" description="ANK" evidence="6">
    <location>
        <begin position="1545"/>
        <end position="1577"/>
    </location>
</feature>
<feature type="compositionally biased region" description="Acidic residues" evidence="7">
    <location>
        <begin position="1011"/>
        <end position="1024"/>
    </location>
</feature>
<dbReference type="PROSITE" id="PS50297">
    <property type="entry name" value="ANK_REP_REGION"/>
    <property type="match status" value="5"/>
</dbReference>
<feature type="compositionally biased region" description="Basic and acidic residues" evidence="7">
    <location>
        <begin position="995"/>
        <end position="1010"/>
    </location>
</feature>
<dbReference type="PANTHER" id="PTHR24123:SF33">
    <property type="entry name" value="PROTEIN HOS4"/>
    <property type="match status" value="1"/>
</dbReference>
<evidence type="ECO:0000256" key="3">
    <source>
        <dbReference type="ARBA" id="ARBA00022771"/>
    </source>
</evidence>
<keyword evidence="3" id="KW-0863">Zinc-finger</keyword>
<dbReference type="InterPro" id="IPR051165">
    <property type="entry name" value="Multifunctional_ANK_Repeat"/>
</dbReference>
<feature type="compositionally biased region" description="Basic and acidic residues" evidence="7">
    <location>
        <begin position="59"/>
        <end position="82"/>
    </location>
</feature>
<dbReference type="GO" id="GO:0008270">
    <property type="term" value="F:zinc ion binding"/>
    <property type="evidence" value="ECO:0007669"/>
    <property type="project" value="UniProtKB-KW"/>
</dbReference>
<feature type="compositionally biased region" description="Basic and acidic residues" evidence="7">
    <location>
        <begin position="1865"/>
        <end position="1881"/>
    </location>
</feature>
<evidence type="ECO:0000256" key="5">
    <source>
        <dbReference type="ARBA" id="ARBA00023043"/>
    </source>
</evidence>
<dbReference type="SUPFAM" id="SSF57850">
    <property type="entry name" value="RING/U-box"/>
    <property type="match status" value="1"/>
</dbReference>
<keyword evidence="5 6" id="KW-0040">ANK repeat</keyword>
<feature type="repeat" description="ANK" evidence="6">
    <location>
        <begin position="1404"/>
        <end position="1436"/>
    </location>
</feature>
<keyword evidence="4" id="KW-0862">Zinc</keyword>
<organism evidence="9 10">
    <name type="scientific">Fusarium austroafricanum</name>
    <dbReference type="NCBI Taxonomy" id="2364996"/>
    <lineage>
        <taxon>Eukaryota</taxon>
        <taxon>Fungi</taxon>
        <taxon>Dikarya</taxon>
        <taxon>Ascomycota</taxon>
        <taxon>Pezizomycotina</taxon>
        <taxon>Sordariomycetes</taxon>
        <taxon>Hypocreomycetidae</taxon>
        <taxon>Hypocreales</taxon>
        <taxon>Nectriaceae</taxon>
        <taxon>Fusarium</taxon>
        <taxon>Fusarium concolor species complex</taxon>
    </lineage>
</organism>
<comment type="caution">
    <text evidence="9">The sequence shown here is derived from an EMBL/GenBank/DDBJ whole genome shotgun (WGS) entry which is preliminary data.</text>
</comment>
<evidence type="ECO:0000259" key="8">
    <source>
        <dbReference type="PROSITE" id="PS01357"/>
    </source>
</evidence>
<dbReference type="Proteomes" id="UP000605986">
    <property type="component" value="Unassembled WGS sequence"/>
</dbReference>
<evidence type="ECO:0000256" key="6">
    <source>
        <dbReference type="PROSITE-ProRule" id="PRU00023"/>
    </source>
</evidence>
<dbReference type="InterPro" id="IPR000433">
    <property type="entry name" value="Znf_ZZ"/>
</dbReference>
<keyword evidence="2" id="KW-0677">Repeat</keyword>
<gene>
    <name evidence="9" type="ORF">F53441_942</name>
</gene>
<feature type="region of interest" description="Disordered" evidence="7">
    <location>
        <begin position="1"/>
        <end position="82"/>
    </location>
</feature>
<feature type="compositionally biased region" description="Basic and acidic residues" evidence="7">
    <location>
        <begin position="33"/>
        <end position="50"/>
    </location>
</feature>
<dbReference type="Pfam" id="PF24883">
    <property type="entry name" value="NPHP3_N"/>
    <property type="match status" value="1"/>
</dbReference>
<feature type="compositionally biased region" description="Acidic residues" evidence="7">
    <location>
        <begin position="19"/>
        <end position="32"/>
    </location>
</feature>
<dbReference type="CDD" id="cd02249">
    <property type="entry name" value="ZZ"/>
    <property type="match status" value="1"/>
</dbReference>
<dbReference type="Gene3D" id="1.25.40.20">
    <property type="entry name" value="Ankyrin repeat-containing domain"/>
    <property type="match status" value="3"/>
</dbReference>
<dbReference type="InterPro" id="IPR056884">
    <property type="entry name" value="NPHP3-like_N"/>
</dbReference>
<proteinExistence type="predicted"/>
<feature type="compositionally biased region" description="Acidic residues" evidence="7">
    <location>
        <begin position="1882"/>
        <end position="1898"/>
    </location>
</feature>
<feature type="repeat" description="ANK" evidence="6">
    <location>
        <begin position="1272"/>
        <end position="1304"/>
    </location>
</feature>
<evidence type="ECO:0000256" key="4">
    <source>
        <dbReference type="ARBA" id="ARBA00022833"/>
    </source>
</evidence>
<name>A0A8H4KTJ4_9HYPO</name>
<feature type="region of interest" description="Disordered" evidence="7">
    <location>
        <begin position="1849"/>
        <end position="1898"/>
    </location>
</feature>
<keyword evidence="1" id="KW-0479">Metal-binding</keyword>
<evidence type="ECO:0000256" key="7">
    <source>
        <dbReference type="SAM" id="MobiDB-lite"/>
    </source>
</evidence>
<sequence length="1898" mass="213788">MPNDTELIQDKLSSREAVDELDDTVIDEETSGDELHDRVDDQDLIHRQADNDGLTDNETTNKELVEHKNSPTRTGDGENKSTEEIGYTASVHSTSDTSAVIENQEEQFLSHPVGDLHRLGLEVISGDDESNDASYDIIAIHGLDAWSRTAWMSGPGEPYKTWLTNDLTNFPASSGRVMIYGFDPSDQSGKTWMPYGVYKEAEALLGALMQLREPDIQKKRRPIWFISQDIGGLIVKAALIIASRDESKYADILDCTRSLVFFNYPHRYISTSHLETRVFQYITMLDFVPFRPYHLETLRATKNLSQTIVAVNDAFTQTNLMWQVKMVNIRALADNPGPFEMFMTSVPFATHASLDRPYNRLTSPTEDTLHEFRWMPDMNWLVGDLPEHLYPTLRRLLNQAPPLFPYQKFERFITIFPELENFLQPGGERITHLRCSPVAPFTTEQVSERARLFLCQTEEVRRRMLYFKFCEDDIRFANVSAMLQSFLIQILFQRFKVDEAFVRQAVERFHVAGRTNLNDLLTQLESFWSRPDIASSVILIGRFDECEETSLSFLSYIKAFMDRTETDLKILIITSCGSERDEIINSALTQFPPEIVNSIVYKSPEPPTYEFRAESSLIAQERPYLSRGGREQDVMNLLSRYRKDTSLCEILATWLKSVEDPFSSGAGLFQWDETPSAELIFKTALMEMPATHIPWAQTLLCFSMASLRPLRLHEFCWISDHLLPTGLEQSNHQNLGHESDAWSHIIGILDLFNGLLKVEYGEIRFRHPYTINWLFNARDSNDAQSWYLEDLKDRWHELIIQTCLEYLCEQGETSEIPWDERFPYALEFWTYHYHHTTGTTKDRANNFLKDEVLRGRWLDGYRKLQKPFQMPRPKTTSLLGVAAYFSLKDVVKEVLDNRQHDGGAWGQALIESIRRRNEVIFDLLLDIHKPRFSFDDEVLHEAVSEASFCLSSKIFRQVVQLIPEPPYPIPTLERMERRKAAGQNTDYDGQGPGLSRDKEGAECETAKDEERPEADESSINEEGETEKQSDPFQWLYNPLIEASTQRLGNIVTELISKGADPNPPKGTVQLDRTALHHAAANSHNDIVELLIEAGADVDATDALGYTPLGLATTASTITMLLGNGAAIDARTGPSKLLPVQFMAKQGNFVALEAILDFKDFHQYYGEETHENYPINLAAERRNVKCLDVLLRHGFNPNIANETKETPLCGSIKIGRIDMCRLLLERGTNPNYVPDGSTPPLHEAAFEGRIDIMELLLEHNADIEIKEPAGVGWGRTPLQAAIDMDKVLAAEFLIEKGANPNVQDLGEMRPLYVAAERGMTAVVRKLVEAKAEINSLSRPEKWTPAHGAFDHPDTLVALIELGADLSITTTRDYTPLDIALINGCDVTMEDILEKSKVEFDLSRTGAQRALVCAVDGGFVEAVEVILEAGADVNTVDVESEINKNESLTSIAMQISDDAMMRKLLEFRPDLNQVSDLQNTALHCITSGTPLSSVKLFVNAGGRLDALNKNRITPLLIAADAENIEVFKYMLSKQAARSVLHITPRDQVATVLHMACFKGNMEMVQLLLDQGMDVNFACDGMWGTPLMSALISYDEGRQDQTMELIQFLLEKGAAPTKRAGFFELPIITASLSESSKCVQLILDQKVSTDVKDRFNHKPVHMACCNSLEVLNLLELPDSDFAVKDIVGRVPLHYAVCSGQTDLLREVIARSARVGIGIDVEDDDGWTPLLWAARNSPALGSPNEKKVLASDMVSVLLEEGAKTDVQGKGFSTTFSASQVAYYHRADEIGDMILSKQSKEPPKTKRRGKAGALWCNCCLLKASGSHFKCEDCYSFSVCFKCYRSRSLFHPDHSFRDEGDEWDDTEEEEGGKAEVGDKKPLEPIKEVDEDQGSDEGFDDEIVG</sequence>
<dbReference type="PANTHER" id="PTHR24123">
    <property type="entry name" value="ANKYRIN REPEAT-CONTAINING"/>
    <property type="match status" value="1"/>
</dbReference>
<dbReference type="SMART" id="SM00248">
    <property type="entry name" value="ANK"/>
    <property type="match status" value="19"/>
</dbReference>
<feature type="region of interest" description="Disordered" evidence="7">
    <location>
        <begin position="978"/>
        <end position="1032"/>
    </location>
</feature>
<dbReference type="SUPFAM" id="SSF48403">
    <property type="entry name" value="Ankyrin repeat"/>
    <property type="match status" value="2"/>
</dbReference>